<reference evidence="1" key="1">
    <citation type="journal article" date="2013" name="BMC Genomics">
        <title>Unscrambling butterfly oogenesis.</title>
        <authorList>
            <person name="Carter J.M."/>
            <person name="Baker S.C."/>
            <person name="Pink R."/>
            <person name="Carter D.R."/>
            <person name="Collins A."/>
            <person name="Tomlin J."/>
            <person name="Gibbs M."/>
            <person name="Breuker C.J."/>
        </authorList>
    </citation>
    <scope>NUCLEOTIDE SEQUENCE</scope>
    <source>
        <tissue evidence="1">Ovary</tissue>
    </source>
</reference>
<dbReference type="EMBL" id="GAIX01013293">
    <property type="protein sequence ID" value="JAA79267.1"/>
    <property type="molecule type" value="Transcribed_RNA"/>
</dbReference>
<reference evidence="1" key="2">
    <citation type="submission" date="2013-05" db="EMBL/GenBank/DDBJ databases">
        <authorList>
            <person name="Carter J.-M."/>
            <person name="Baker S.C."/>
            <person name="Pink R."/>
            <person name="Carter D.R.F."/>
            <person name="Collins A."/>
            <person name="Tomlin J."/>
            <person name="Gibbs M."/>
            <person name="Breuker C.J."/>
        </authorList>
    </citation>
    <scope>NUCLEOTIDE SEQUENCE</scope>
    <source>
        <tissue evidence="1">Ovary</tissue>
    </source>
</reference>
<proteinExistence type="predicted"/>
<protein>
    <submittedName>
        <fullName evidence="1">AMP dependent ligase</fullName>
    </submittedName>
</protein>
<accession>S4PSS2</accession>
<evidence type="ECO:0000313" key="1">
    <source>
        <dbReference type="EMBL" id="JAA79267.1"/>
    </source>
</evidence>
<feature type="non-terminal residue" evidence="1">
    <location>
        <position position="1"/>
    </location>
</feature>
<organism evidence="1">
    <name type="scientific">Pararge aegeria</name>
    <name type="common">speckled wood butterfly</name>
    <dbReference type="NCBI Taxonomy" id="116150"/>
    <lineage>
        <taxon>Eukaryota</taxon>
        <taxon>Metazoa</taxon>
        <taxon>Ecdysozoa</taxon>
        <taxon>Arthropoda</taxon>
        <taxon>Hexapoda</taxon>
        <taxon>Insecta</taxon>
        <taxon>Pterygota</taxon>
        <taxon>Neoptera</taxon>
        <taxon>Endopterygota</taxon>
        <taxon>Lepidoptera</taxon>
        <taxon>Glossata</taxon>
        <taxon>Ditrysia</taxon>
        <taxon>Papilionoidea</taxon>
        <taxon>Nymphalidae</taxon>
        <taxon>Satyrinae</taxon>
        <taxon>Satyrini</taxon>
        <taxon>Parargina</taxon>
        <taxon>Pararge</taxon>
    </lineage>
</organism>
<sequence>ADVGTPIIGADFLAHYHLLPDCHKSKLIDATTNIFTKATIANIAQLSVKTIISGDSPFFEILREFPEIT</sequence>
<dbReference type="AlphaFoldDB" id="S4PSS2"/>
<dbReference type="GO" id="GO:0016874">
    <property type="term" value="F:ligase activity"/>
    <property type="evidence" value="ECO:0007669"/>
    <property type="project" value="UniProtKB-KW"/>
</dbReference>
<feature type="non-terminal residue" evidence="1">
    <location>
        <position position="69"/>
    </location>
</feature>
<name>S4PSS2_9NEOP</name>
<keyword evidence="1" id="KW-0436">Ligase</keyword>